<dbReference type="Proteomes" id="UP000297229">
    <property type="component" value="Unassembled WGS sequence"/>
</dbReference>
<dbReference type="AlphaFoldDB" id="A0A4Z1JAE5"/>
<protein>
    <submittedName>
        <fullName evidence="1">Uncharacterized protein</fullName>
    </submittedName>
</protein>
<evidence type="ECO:0000313" key="2">
    <source>
        <dbReference type="Proteomes" id="UP000297229"/>
    </source>
</evidence>
<reference evidence="1 2" key="1">
    <citation type="submission" date="2017-12" db="EMBL/GenBank/DDBJ databases">
        <title>Comparative genomics of Botrytis spp.</title>
        <authorList>
            <person name="Valero-Jimenez C.A."/>
            <person name="Tapia P."/>
            <person name="Veloso J."/>
            <person name="Silva-Moreno E."/>
            <person name="Staats M."/>
            <person name="Valdes J.H."/>
            <person name="Van Kan J.A.L."/>
        </authorList>
    </citation>
    <scope>NUCLEOTIDE SEQUENCE [LARGE SCALE GENOMIC DNA]</scope>
    <source>
        <strain evidence="1 2">Be9601</strain>
    </source>
</reference>
<dbReference type="OrthoDB" id="3556394at2759"/>
<keyword evidence="2" id="KW-1185">Reference proteome</keyword>
<dbReference type="EMBL" id="PQXM01000710">
    <property type="protein sequence ID" value="TGO70528.1"/>
    <property type="molecule type" value="Genomic_DNA"/>
</dbReference>
<sequence length="194" mass="22700">MDCTFLLTTFSSIMSVPEPPSILSRTVFYNLNGTRSEGICCHVERGFERVTHELSTIEKESIRVAILDPLSWPYFDSNENYEIARVFPNLKEIIFLWAKPENLLKYRGGDEKNKCTEEEDPADDIGQGERGFREYSRWEDKRKEFEDMLHAAFTDRYGALYHDRDSDTRIRIPRSTFCGIKELEGEWGDLEMSF</sequence>
<proteinExistence type="predicted"/>
<accession>A0A4Z1JAE5</accession>
<gene>
    <name evidence="1" type="ORF">BELL_0712g00030</name>
</gene>
<organism evidence="1 2">
    <name type="scientific">Botrytis elliptica</name>
    <dbReference type="NCBI Taxonomy" id="278938"/>
    <lineage>
        <taxon>Eukaryota</taxon>
        <taxon>Fungi</taxon>
        <taxon>Dikarya</taxon>
        <taxon>Ascomycota</taxon>
        <taxon>Pezizomycotina</taxon>
        <taxon>Leotiomycetes</taxon>
        <taxon>Helotiales</taxon>
        <taxon>Sclerotiniaceae</taxon>
        <taxon>Botrytis</taxon>
    </lineage>
</organism>
<comment type="caution">
    <text evidence="1">The sequence shown here is derived from an EMBL/GenBank/DDBJ whole genome shotgun (WGS) entry which is preliminary data.</text>
</comment>
<evidence type="ECO:0000313" key="1">
    <source>
        <dbReference type="EMBL" id="TGO70528.1"/>
    </source>
</evidence>
<name>A0A4Z1JAE5_9HELO</name>